<dbReference type="Pfam" id="PF13155">
    <property type="entry name" value="Toprim_2"/>
    <property type="match status" value="1"/>
</dbReference>
<dbReference type="CDD" id="cd01029">
    <property type="entry name" value="TOPRIM_primases"/>
    <property type="match status" value="1"/>
</dbReference>
<dbReference type="InterPro" id="IPR034154">
    <property type="entry name" value="TOPRIM_DnaG/twinkle"/>
</dbReference>
<dbReference type="AlphaFoldDB" id="A0A062IFJ3"/>
<proteinExistence type="predicted"/>
<gene>
    <name evidence="1" type="ORF">J596_2727</name>
</gene>
<name>A0A062IFJ3_ACIBA</name>
<dbReference type="EMBL" id="JMOD01000053">
    <property type="protein sequence ID" value="KCY17621.1"/>
    <property type="molecule type" value="Genomic_DNA"/>
</dbReference>
<organism evidence="1 2">
    <name type="scientific">Acinetobacter baumannii 21072</name>
    <dbReference type="NCBI Taxonomy" id="1310697"/>
    <lineage>
        <taxon>Bacteria</taxon>
        <taxon>Pseudomonadati</taxon>
        <taxon>Pseudomonadota</taxon>
        <taxon>Gammaproteobacteria</taxon>
        <taxon>Moraxellales</taxon>
        <taxon>Moraxellaceae</taxon>
        <taxon>Acinetobacter</taxon>
        <taxon>Acinetobacter calcoaceticus/baumannii complex</taxon>
    </lineage>
</organism>
<sequence length="909" mass="105500">MSVLQRRIDDRLNQLFNFKKVGDWYREGLCPQCGKKELFTHAETPRVVKCGRLNKCGYEEHVKEICDDLFKDWSKDFPRTPENPHAAADAYLVNARGFDVSKLKGTYTQELFRNDRKYPDLVTATVRFKLAEGVYWERFIDRPERFGRQKANFMGDYKGLAWSLDDLDNLCNTQSIWVTEGIFNAIALSLSGQPSIATMSTENYPEKMLKQIADRCHELNRQKPRIRWAFDNDKAGKKSIRKFHLRAVQNHWDSTAALSPSGGLDWNDLYMRDQLHSENRKTYKHYGELHIAETPEQAGLLIYNFNDGRRRTFYFNHNYRLYWFNLDMDKYSKELERIEADPDRDFLLDSQKRELALQQCSAVSEICNRQLNPLYFQRNEITDESWYYFQISTPDDEMKATFTADHISAPGKFGPRLLSVHVGAWWTGNNHQLLTFMKQNTERLREVKTIDFMGYTKEYGAYIFEKHAVYKGNVIHINDHDFYKLGRLELKTLAGSPSIKLNPKQEFKPTWWKDFYRVRGAKGLIALAWWTGSYFAEQIRAMHSSFPFIEIVGEAGAGKSRLIEFMWKLSGRADYEGFDANKSTNVAIYRNFAQISNLPVVLIEGDRNDQNGNAVAKAKFSWDELKDAYNGRAIRSKGLKTAGNETYEPPFRGAIMISQNTQIQASEAILTRTLHIYFNRKGQSLETKRIVDELDRLDIEDTCTYMTHCLVNEKEILETYARKLEELETEFHNNGITHTRIALCHAQVSALVDALAKHVLQDVIDIEQVIAAKEMLLAMAEERVHQLNGDHPLVEQFWDAYEYLNSSRSPAFSLNHYEADAQQVAINLNEIYKVAARNYQVLPDIKEMKNLLRNSRRYKFIEMNKTVRSNKYPADEVKNVTGDDSSTLERSHTVKCWIFSNPSYGAPQA</sequence>
<dbReference type="RefSeq" id="WP_032037029.1">
    <property type="nucleotide sequence ID" value="NZ_JMOD01000053.1"/>
</dbReference>
<accession>A0A062IFJ3</accession>
<dbReference type="SUPFAM" id="SSF56731">
    <property type="entry name" value="DNA primase core"/>
    <property type="match status" value="1"/>
</dbReference>
<dbReference type="PATRIC" id="fig|1310697.3.peg.2618"/>
<evidence type="ECO:0000313" key="1">
    <source>
        <dbReference type="EMBL" id="KCY17621.1"/>
    </source>
</evidence>
<evidence type="ECO:0000313" key="2">
    <source>
        <dbReference type="Proteomes" id="UP000027327"/>
    </source>
</evidence>
<dbReference type="Gene3D" id="3.40.1360.10">
    <property type="match status" value="1"/>
</dbReference>
<dbReference type="Proteomes" id="UP000027327">
    <property type="component" value="Unassembled WGS sequence"/>
</dbReference>
<comment type="caution">
    <text evidence="1">The sequence shown here is derived from an EMBL/GenBank/DDBJ whole genome shotgun (WGS) entry which is preliminary data.</text>
</comment>
<protein>
    <submittedName>
        <fullName evidence="1">Toprim domain protein</fullName>
    </submittedName>
</protein>
<reference evidence="1 2" key="1">
    <citation type="submission" date="2014-04" db="EMBL/GenBank/DDBJ databases">
        <title>Comparative genomics and transcriptomics to identify genetic mechanisms underlying the emergence of carbapenem resistant Acinetobacter baumannii (CRAb).</title>
        <authorList>
            <person name="Harris A.D."/>
            <person name="Johnson K.J."/>
            <person name="George J."/>
            <person name="Nadendla S."/>
            <person name="Daugherty S.C."/>
            <person name="Parankush S."/>
            <person name="Sadzewicz L."/>
            <person name="Tallon L."/>
            <person name="Sengamalay N."/>
            <person name="Hazen T.H."/>
            <person name="Rasko D.A."/>
        </authorList>
    </citation>
    <scope>NUCLEOTIDE SEQUENCE [LARGE SCALE GENOMIC DNA]</scope>
    <source>
        <strain evidence="1 2">21072</strain>
    </source>
</reference>